<dbReference type="EMBL" id="JBEFKJ010000002">
    <property type="protein sequence ID" value="KAL2047738.1"/>
    <property type="molecule type" value="Genomic_DNA"/>
</dbReference>
<sequence>MDSNSYQTPDLASVLRTLAAHAPAPPRFLIEQEKTAAYQAEAQDNDAELEDGEYDPSAMSYETLSSLTPRQYQDAPRTSQANDYGEFVPPITAILERGEYSTPAQQPPHLQKAQPSPQRQPANTTTSPPAKQISALPQNPPATIITWAPALRHITTVTNPNQEFTHRIKHLIRTQHQHEQQWWTAREDLVKRLHGRAASRSKLDSVLSSLGGKTAPLSQPDLPPEKEMEIYDKKVYRACREMAAATRKELAKLEVPFFCTTKGLVSGKRRKGTITEEELVGLQKRMLELLEDLCGGEE</sequence>
<comment type="caution">
    <text evidence="2">The sequence shown here is derived from an EMBL/GenBank/DDBJ whole genome shotgun (WGS) entry which is preliminary data.</text>
</comment>
<organism evidence="2 3">
    <name type="scientific">Stereocaulon virgatum</name>
    <dbReference type="NCBI Taxonomy" id="373712"/>
    <lineage>
        <taxon>Eukaryota</taxon>
        <taxon>Fungi</taxon>
        <taxon>Dikarya</taxon>
        <taxon>Ascomycota</taxon>
        <taxon>Pezizomycotina</taxon>
        <taxon>Lecanoromycetes</taxon>
        <taxon>OSLEUM clade</taxon>
        <taxon>Lecanoromycetidae</taxon>
        <taxon>Lecanorales</taxon>
        <taxon>Lecanorineae</taxon>
        <taxon>Stereocaulaceae</taxon>
        <taxon>Stereocaulon</taxon>
    </lineage>
</organism>
<feature type="region of interest" description="Disordered" evidence="1">
    <location>
        <begin position="101"/>
        <end position="137"/>
    </location>
</feature>
<name>A0ABR4AW77_9LECA</name>
<dbReference type="Proteomes" id="UP001590950">
    <property type="component" value="Unassembled WGS sequence"/>
</dbReference>
<keyword evidence="3" id="KW-1185">Reference proteome</keyword>
<gene>
    <name evidence="2" type="ORF">N7G274_000780</name>
</gene>
<proteinExistence type="predicted"/>
<accession>A0ABR4AW77</accession>
<reference evidence="2 3" key="1">
    <citation type="submission" date="2024-09" db="EMBL/GenBank/DDBJ databases">
        <title>Rethinking Asexuality: The Enigmatic Case of Functional Sexual Genes in Lepraria (Stereocaulaceae).</title>
        <authorList>
            <person name="Doellman M."/>
            <person name="Sun Y."/>
            <person name="Barcenas-Pena A."/>
            <person name="Lumbsch H.T."/>
            <person name="Grewe F."/>
        </authorList>
    </citation>
    <scope>NUCLEOTIDE SEQUENCE [LARGE SCALE GENOMIC DNA]</scope>
    <source>
        <strain evidence="2 3">Mercado 3170</strain>
    </source>
</reference>
<evidence type="ECO:0000313" key="2">
    <source>
        <dbReference type="EMBL" id="KAL2047738.1"/>
    </source>
</evidence>
<feature type="compositionally biased region" description="Polar residues" evidence="1">
    <location>
        <begin position="113"/>
        <end position="129"/>
    </location>
</feature>
<dbReference type="Pfam" id="PF10454">
    <property type="entry name" value="DUF2458"/>
    <property type="match status" value="1"/>
</dbReference>
<protein>
    <submittedName>
        <fullName evidence="2">Uncharacterized protein</fullName>
    </submittedName>
</protein>
<dbReference type="InterPro" id="IPR018858">
    <property type="entry name" value="DUF2458"/>
</dbReference>
<evidence type="ECO:0000313" key="3">
    <source>
        <dbReference type="Proteomes" id="UP001590950"/>
    </source>
</evidence>
<evidence type="ECO:0000256" key="1">
    <source>
        <dbReference type="SAM" id="MobiDB-lite"/>
    </source>
</evidence>